<protein>
    <recommendedName>
        <fullName evidence="2">MULE transposase domain-containing protein</fullName>
    </recommendedName>
</protein>
<dbReference type="AlphaFoldDB" id="A0A2N0SJJ3"/>
<gene>
    <name evidence="3" type="ORF">RhiirA1_448511</name>
</gene>
<feature type="transmembrane region" description="Helical" evidence="1">
    <location>
        <begin position="55"/>
        <end position="70"/>
    </location>
</feature>
<comment type="caution">
    <text evidence="3">The sequence shown here is derived from an EMBL/GenBank/DDBJ whole genome shotgun (WGS) entry which is preliminary data.</text>
</comment>
<evidence type="ECO:0000259" key="2">
    <source>
        <dbReference type="Pfam" id="PF10551"/>
    </source>
</evidence>
<organism evidence="3 4">
    <name type="scientific">Rhizophagus irregularis</name>
    <dbReference type="NCBI Taxonomy" id="588596"/>
    <lineage>
        <taxon>Eukaryota</taxon>
        <taxon>Fungi</taxon>
        <taxon>Fungi incertae sedis</taxon>
        <taxon>Mucoromycota</taxon>
        <taxon>Glomeromycotina</taxon>
        <taxon>Glomeromycetes</taxon>
        <taxon>Glomerales</taxon>
        <taxon>Glomeraceae</taxon>
        <taxon>Rhizophagus</taxon>
    </lineage>
</organism>
<reference evidence="3 4" key="2">
    <citation type="submission" date="2017-10" db="EMBL/GenBank/DDBJ databases">
        <title>Genome analyses suggest a sexual origin of heterokaryosis in a supposedly ancient asexual fungus.</title>
        <authorList>
            <person name="Corradi N."/>
            <person name="Sedzielewska K."/>
            <person name="Noel J."/>
            <person name="Charron P."/>
            <person name="Farinelli L."/>
            <person name="Marton T."/>
            <person name="Kruger M."/>
            <person name="Pelin A."/>
            <person name="Brachmann A."/>
            <person name="Corradi N."/>
        </authorList>
    </citation>
    <scope>NUCLEOTIDE SEQUENCE [LARGE SCALE GENOMIC DNA]</scope>
    <source>
        <strain evidence="3 4">A1</strain>
    </source>
</reference>
<feature type="domain" description="MULE transposase" evidence="2">
    <location>
        <begin position="63"/>
        <end position="128"/>
    </location>
</feature>
<keyword evidence="1" id="KW-0812">Transmembrane</keyword>
<dbReference type="InterPro" id="IPR031052">
    <property type="entry name" value="FHY3/FAR1"/>
</dbReference>
<evidence type="ECO:0000313" key="3">
    <source>
        <dbReference type="EMBL" id="PKC75720.1"/>
    </source>
</evidence>
<dbReference type="InterPro" id="IPR018289">
    <property type="entry name" value="MULE_transposase_dom"/>
</dbReference>
<feature type="transmembrane region" description="Helical" evidence="1">
    <location>
        <begin position="108"/>
        <end position="126"/>
    </location>
</feature>
<dbReference type="Pfam" id="PF10551">
    <property type="entry name" value="MULE"/>
    <property type="match status" value="1"/>
</dbReference>
<name>A0A2N0SJJ3_9GLOM</name>
<dbReference type="Proteomes" id="UP000232688">
    <property type="component" value="Unassembled WGS sequence"/>
</dbReference>
<evidence type="ECO:0000256" key="1">
    <source>
        <dbReference type="SAM" id="Phobius"/>
    </source>
</evidence>
<proteinExistence type="predicted"/>
<dbReference type="VEuPathDB" id="FungiDB:RhiirA1_448511"/>
<dbReference type="VEuPathDB" id="FungiDB:FUN_008279"/>
<dbReference type="PANTHER" id="PTHR31669">
    <property type="entry name" value="PROTEIN FAR1-RELATED SEQUENCE 10-RELATED"/>
    <property type="match status" value="1"/>
</dbReference>
<keyword evidence="1" id="KW-1133">Transmembrane helix</keyword>
<accession>A0A2N0SJJ3</accession>
<sequence length="151" mass="18129">MQTLTPIVLQYNVTNLLNLLKEYQTKIQNGIIKLVLMKQMKNLLQYFRCLQHKNNSSYVIIMLLVVYTLVDDETETTFKWIYENIKISTRNIMLYSIYTDGKSAMFRVIKNVFDIIVYFICIYHIIQNIQKKLKSIFKSNFVQFHKDFYQA</sequence>
<dbReference type="EMBL" id="LLXH01000018">
    <property type="protein sequence ID" value="PKC75720.1"/>
    <property type="molecule type" value="Genomic_DNA"/>
</dbReference>
<evidence type="ECO:0000313" key="4">
    <source>
        <dbReference type="Proteomes" id="UP000232688"/>
    </source>
</evidence>
<keyword evidence="1" id="KW-0472">Membrane</keyword>
<dbReference type="GO" id="GO:0006355">
    <property type="term" value="P:regulation of DNA-templated transcription"/>
    <property type="evidence" value="ECO:0007669"/>
    <property type="project" value="InterPro"/>
</dbReference>
<dbReference type="PANTHER" id="PTHR31669:SF251">
    <property type="entry name" value="PROTEIN FAR1-RELATED SEQUENCE"/>
    <property type="match status" value="1"/>
</dbReference>
<reference evidence="3 4" key="1">
    <citation type="submission" date="2017-10" db="EMBL/GenBank/DDBJ databases">
        <title>Extensive intraspecific genome diversity in a model arbuscular mycorrhizal fungus.</title>
        <authorList>
            <person name="Chen E.C.H."/>
            <person name="Morin E."/>
            <person name="Baudet D."/>
            <person name="Noel J."/>
            <person name="Ndikumana S."/>
            <person name="Charron P."/>
            <person name="St-Onge C."/>
            <person name="Giorgi J."/>
            <person name="Grigoriev I.V."/>
            <person name="Roux C."/>
            <person name="Martin F.M."/>
            <person name="Corradi N."/>
        </authorList>
    </citation>
    <scope>NUCLEOTIDE SEQUENCE [LARGE SCALE GENOMIC DNA]</scope>
    <source>
        <strain evidence="3 4">A1</strain>
    </source>
</reference>